<protein>
    <submittedName>
        <fullName evidence="3">Protein DYAD</fullName>
    </submittedName>
</protein>
<dbReference type="Pfam" id="PF25874">
    <property type="entry name" value="WHD_plant_repro"/>
    <property type="match status" value="1"/>
</dbReference>
<reference evidence="4" key="1">
    <citation type="submission" date="2016-06" db="EMBL/GenBank/DDBJ databases">
        <title>Parallel loss of symbiosis genes in relatives of nitrogen-fixing non-legume Parasponia.</title>
        <authorList>
            <person name="Van Velzen R."/>
            <person name="Holmer R."/>
            <person name="Bu F."/>
            <person name="Rutten L."/>
            <person name="Van Zeijl A."/>
            <person name="Liu W."/>
            <person name="Santuari L."/>
            <person name="Cao Q."/>
            <person name="Sharma T."/>
            <person name="Shen D."/>
            <person name="Roswanjaya Y."/>
            <person name="Wardhani T."/>
            <person name="Kalhor M.S."/>
            <person name="Jansen J."/>
            <person name="Van den Hoogen J."/>
            <person name="Gungor B."/>
            <person name="Hartog M."/>
            <person name="Hontelez J."/>
            <person name="Verver J."/>
            <person name="Yang W.-C."/>
            <person name="Schijlen E."/>
            <person name="Repin R."/>
            <person name="Schilthuizen M."/>
            <person name="Schranz E."/>
            <person name="Heidstra R."/>
            <person name="Miyata K."/>
            <person name="Fedorova E."/>
            <person name="Kohlen W."/>
            <person name="Bisseling T."/>
            <person name="Smit S."/>
            <person name="Geurts R."/>
        </authorList>
    </citation>
    <scope>NUCLEOTIDE SEQUENCE [LARGE SCALE GENOMIC DNA]</scope>
    <source>
        <strain evidence="4">cv. RG33-2</strain>
    </source>
</reference>
<evidence type="ECO:0000259" key="2">
    <source>
        <dbReference type="Pfam" id="PF25874"/>
    </source>
</evidence>
<feature type="domain" description="PTC1-like winged helix-turn-helix" evidence="2">
    <location>
        <begin position="127"/>
        <end position="209"/>
    </location>
</feature>
<gene>
    <name evidence="3" type="ORF">TorRG33x02_168130</name>
</gene>
<dbReference type="PANTHER" id="PTHR46740:SF2">
    <property type="entry name" value="PROTEIN DYAD"/>
    <property type="match status" value="1"/>
</dbReference>
<dbReference type="InterPro" id="IPR059080">
    <property type="entry name" value="WHD_PTC1"/>
</dbReference>
<dbReference type="AlphaFoldDB" id="A0A2P5EPH7"/>
<feature type="region of interest" description="Disordered" evidence="1">
    <location>
        <begin position="469"/>
        <end position="502"/>
    </location>
</feature>
<dbReference type="GO" id="GO:0007131">
    <property type="term" value="P:reciprocal meiotic recombination"/>
    <property type="evidence" value="ECO:0007669"/>
    <property type="project" value="InterPro"/>
</dbReference>
<dbReference type="EMBL" id="JXTC01000117">
    <property type="protein sequence ID" value="PON87460.1"/>
    <property type="molecule type" value="Genomic_DNA"/>
</dbReference>
<evidence type="ECO:0000256" key="1">
    <source>
        <dbReference type="SAM" id="MobiDB-lite"/>
    </source>
</evidence>
<comment type="caution">
    <text evidence="3">The sequence shown here is derived from an EMBL/GenBank/DDBJ whole genome shotgun (WGS) entry which is preliminary data.</text>
</comment>
<evidence type="ECO:0000313" key="3">
    <source>
        <dbReference type="EMBL" id="PON87460.1"/>
    </source>
</evidence>
<feature type="region of interest" description="Disordered" evidence="1">
    <location>
        <begin position="1"/>
        <end position="30"/>
    </location>
</feature>
<dbReference type="PANTHER" id="PTHR46740">
    <property type="entry name" value="PROTEIN DYAD"/>
    <property type="match status" value="1"/>
</dbReference>
<dbReference type="STRING" id="63057.A0A2P5EPH7"/>
<evidence type="ECO:0000313" key="4">
    <source>
        <dbReference type="Proteomes" id="UP000237000"/>
    </source>
</evidence>
<accession>A0A2P5EPH7</accession>
<feature type="compositionally biased region" description="Acidic residues" evidence="1">
    <location>
        <begin position="59"/>
        <end position="83"/>
    </location>
</feature>
<proteinExistence type="predicted"/>
<dbReference type="OrthoDB" id="515863at2759"/>
<dbReference type="Proteomes" id="UP000237000">
    <property type="component" value="Unassembled WGS sequence"/>
</dbReference>
<feature type="compositionally biased region" description="Polar residues" evidence="1">
    <location>
        <begin position="487"/>
        <end position="502"/>
    </location>
</feature>
<feature type="region of interest" description="Disordered" evidence="1">
    <location>
        <begin position="56"/>
        <end position="88"/>
    </location>
</feature>
<sequence>MAMSSSSALPNKGNSNSYSYQATGHGGNYSSSLSRALHLPGVVHWGNRRRVRFLRPHEEAEEEDEEEPDQKEEEEEEEEEDVVEEVKCTRSSGKRKLQCYYYGESSSCSRRRRSTQRPKPLKNSIHRWSATRYQLAEENMLKIMRAKGAVSGKPILRPALRAEARKLIGDTGLLDHLLKHMAGKVAPGGKDRFRRRHNSDGAMEYWIESADLVEIRRQAGVSDSYWVPPPGWKPGDNPTQDPVCATEIKQIKQEMVKIKKCIQELGSKKQEKEPSSSSSTRELMRMKDLDLGFKKPLEDLNPNLTITNVELVEYVGSFLLMKKAHTEMEKKRAKIDRQFMEMSEYLNTMEEQVLMWESKGLLLDPEMWERNIESGEKSKSGDVGGNKAPAASKIQRLKSGFRICKPQGTFLWPSMVPSSQSDYPHVIQTPPSASSSNLSAVPYLLHLPQTPSGPHPPCPLKPVPARLGTLSSIPEGSPSIDTPLPKTPSTLLINLNQAPNDA</sequence>
<dbReference type="InParanoid" id="A0A2P5EPH7"/>
<keyword evidence="4" id="KW-1185">Reference proteome</keyword>
<organism evidence="3 4">
    <name type="scientific">Trema orientale</name>
    <name type="common">Charcoal tree</name>
    <name type="synonym">Celtis orientalis</name>
    <dbReference type="NCBI Taxonomy" id="63057"/>
    <lineage>
        <taxon>Eukaryota</taxon>
        <taxon>Viridiplantae</taxon>
        <taxon>Streptophyta</taxon>
        <taxon>Embryophyta</taxon>
        <taxon>Tracheophyta</taxon>
        <taxon>Spermatophyta</taxon>
        <taxon>Magnoliopsida</taxon>
        <taxon>eudicotyledons</taxon>
        <taxon>Gunneridae</taxon>
        <taxon>Pentapetalae</taxon>
        <taxon>rosids</taxon>
        <taxon>fabids</taxon>
        <taxon>Rosales</taxon>
        <taxon>Cannabaceae</taxon>
        <taxon>Trema</taxon>
    </lineage>
</organism>
<dbReference type="InterPro" id="IPR044221">
    <property type="entry name" value="DYAD/AMEIOTIC1"/>
</dbReference>
<name>A0A2P5EPH7_TREOI</name>
<dbReference type="GO" id="GO:0051177">
    <property type="term" value="P:meiotic sister chromatid cohesion"/>
    <property type="evidence" value="ECO:0007669"/>
    <property type="project" value="InterPro"/>
</dbReference>